<reference evidence="6 7" key="1">
    <citation type="journal article" date="2023" name="Plant Biotechnol. J.">
        <title>Chromosome-level wild Hevea brasiliensis genome provides new tools for genomic-assisted breeding and valuable loci to elevate rubber yield.</title>
        <authorList>
            <person name="Cheng H."/>
            <person name="Song X."/>
            <person name="Hu Y."/>
            <person name="Wu T."/>
            <person name="Yang Q."/>
            <person name="An Z."/>
            <person name="Feng S."/>
            <person name="Deng Z."/>
            <person name="Wu W."/>
            <person name="Zeng X."/>
            <person name="Tu M."/>
            <person name="Wang X."/>
            <person name="Huang H."/>
        </authorList>
    </citation>
    <scope>NUCLEOTIDE SEQUENCE [LARGE SCALE GENOMIC DNA]</scope>
    <source>
        <strain evidence="6">MT/VB/25A 57/8</strain>
    </source>
</reference>
<evidence type="ECO:0000256" key="5">
    <source>
        <dbReference type="ARBA" id="ARBA00023242"/>
    </source>
</evidence>
<evidence type="ECO:0000256" key="4">
    <source>
        <dbReference type="ARBA" id="ARBA00023163"/>
    </source>
</evidence>
<comment type="caution">
    <text evidence="6">The sequence shown here is derived from an EMBL/GenBank/DDBJ whole genome shotgun (WGS) entry which is preliminary data.</text>
</comment>
<keyword evidence="2" id="KW-0805">Transcription regulation</keyword>
<dbReference type="SUPFAM" id="SSF101936">
    <property type="entry name" value="DNA-binding pseudobarrel domain"/>
    <property type="match status" value="1"/>
</dbReference>
<dbReference type="Proteomes" id="UP001174677">
    <property type="component" value="Chromosome 8"/>
</dbReference>
<proteinExistence type="predicted"/>
<organism evidence="6 7">
    <name type="scientific">Hevea brasiliensis</name>
    <name type="common">Para rubber tree</name>
    <name type="synonym">Siphonia brasiliensis</name>
    <dbReference type="NCBI Taxonomy" id="3981"/>
    <lineage>
        <taxon>Eukaryota</taxon>
        <taxon>Viridiplantae</taxon>
        <taxon>Streptophyta</taxon>
        <taxon>Embryophyta</taxon>
        <taxon>Tracheophyta</taxon>
        <taxon>Spermatophyta</taxon>
        <taxon>Magnoliopsida</taxon>
        <taxon>eudicotyledons</taxon>
        <taxon>Gunneridae</taxon>
        <taxon>Pentapetalae</taxon>
        <taxon>rosids</taxon>
        <taxon>fabids</taxon>
        <taxon>Malpighiales</taxon>
        <taxon>Euphorbiaceae</taxon>
        <taxon>Crotonoideae</taxon>
        <taxon>Micrandreae</taxon>
        <taxon>Hevea</taxon>
    </lineage>
</organism>
<keyword evidence="4" id="KW-0804">Transcription</keyword>
<protein>
    <recommendedName>
        <fullName evidence="8">TF-B3 domain-containing protein</fullName>
    </recommendedName>
</protein>
<accession>A0ABQ9M479</accession>
<sequence length="118" mass="13731">MHIFTKELSSTDVKSALSVPCHALDFFPVAEGAHSMQFEAVDITGFIWRFQLSTRSTGRYPKPVLLRSLWHPFIKKKDLVPSDKVMFFLEHDQENGIRYRVMALKIIRLMGHDLWVAR</sequence>
<evidence type="ECO:0000313" key="6">
    <source>
        <dbReference type="EMBL" id="KAJ9174678.1"/>
    </source>
</evidence>
<keyword evidence="5" id="KW-0539">Nucleus</keyword>
<dbReference type="EMBL" id="JARPOI010000008">
    <property type="protein sequence ID" value="KAJ9174678.1"/>
    <property type="molecule type" value="Genomic_DNA"/>
</dbReference>
<dbReference type="InterPro" id="IPR015300">
    <property type="entry name" value="DNA-bd_pseudobarrel_sf"/>
</dbReference>
<evidence type="ECO:0000256" key="1">
    <source>
        <dbReference type="ARBA" id="ARBA00004123"/>
    </source>
</evidence>
<name>A0ABQ9M479_HEVBR</name>
<evidence type="ECO:0000313" key="7">
    <source>
        <dbReference type="Proteomes" id="UP001174677"/>
    </source>
</evidence>
<gene>
    <name evidence="6" type="ORF">P3X46_013297</name>
</gene>
<keyword evidence="7" id="KW-1185">Reference proteome</keyword>
<evidence type="ECO:0008006" key="8">
    <source>
        <dbReference type="Google" id="ProtNLM"/>
    </source>
</evidence>
<comment type="subcellular location">
    <subcellularLocation>
        <location evidence="1">Nucleus</location>
    </subcellularLocation>
</comment>
<evidence type="ECO:0000256" key="3">
    <source>
        <dbReference type="ARBA" id="ARBA00023125"/>
    </source>
</evidence>
<keyword evidence="3" id="KW-0238">DNA-binding</keyword>
<evidence type="ECO:0000256" key="2">
    <source>
        <dbReference type="ARBA" id="ARBA00023015"/>
    </source>
</evidence>
<dbReference type="Gene3D" id="2.40.330.10">
    <property type="entry name" value="DNA-binding pseudobarrel domain"/>
    <property type="match status" value="1"/>
</dbReference>